<evidence type="ECO:0000313" key="5">
    <source>
        <dbReference type="EMBL" id="WFD38339.1"/>
    </source>
</evidence>
<keyword evidence="6" id="KW-1185">Reference proteome</keyword>
<evidence type="ECO:0000256" key="1">
    <source>
        <dbReference type="ARBA" id="ARBA00022737"/>
    </source>
</evidence>
<feature type="compositionally biased region" description="Basic and acidic residues" evidence="4">
    <location>
        <begin position="327"/>
        <end position="340"/>
    </location>
</feature>
<protein>
    <submittedName>
        <fullName evidence="5">Uncharacterized protein</fullName>
    </submittedName>
</protein>
<dbReference type="InterPro" id="IPR050776">
    <property type="entry name" value="Ank_Repeat/CDKN_Inhibitor"/>
</dbReference>
<organism evidence="5 6">
    <name type="scientific">Malassezia japonica</name>
    <dbReference type="NCBI Taxonomy" id="223818"/>
    <lineage>
        <taxon>Eukaryota</taxon>
        <taxon>Fungi</taxon>
        <taxon>Dikarya</taxon>
        <taxon>Basidiomycota</taxon>
        <taxon>Ustilaginomycotina</taxon>
        <taxon>Malasseziomycetes</taxon>
        <taxon>Malasseziales</taxon>
        <taxon>Malasseziaceae</taxon>
        <taxon>Malassezia</taxon>
    </lineage>
</organism>
<dbReference type="SUPFAM" id="SSF48403">
    <property type="entry name" value="Ankyrin repeat"/>
    <property type="match status" value="1"/>
</dbReference>
<dbReference type="SMART" id="SM00248">
    <property type="entry name" value="ANK"/>
    <property type="match status" value="4"/>
</dbReference>
<dbReference type="PROSITE" id="PS50297">
    <property type="entry name" value="ANK_REP_REGION"/>
    <property type="match status" value="2"/>
</dbReference>
<feature type="repeat" description="ANK" evidence="3">
    <location>
        <begin position="70"/>
        <end position="102"/>
    </location>
</feature>
<sequence>MVRSGPLRVSLASASTSTLALAQPGNSSPSTLHEKNATHSLGLHRAAGTGNVALVLYALENGQSPNSMLHGVAPLHVAACVGDLVATQLLIAFGADVQLSRARARAAGGPGVEGSTALHFAAANGHYAVVCTLLENGARPAPVDKDGQTPESLASANQHTQCVAVIRQYLDTYGPDGHVEPYSVRELGYTMQWGDAALAPISREGTPDLAVRTPVFSAPLVPQTRRASPAVPLSVRTDVQDAPQRTGTVSPPLDARRRPSLPYFLEKAAHPASSLRALWPQSASTAPAIHKVLHEDESPGLRVPRINSRASLSSLLKRATGSAYPRTPEERHTPPLRTDDSETSSRFSGVLSPTALLSLVQRRSQENLSVSSTDASEASPSLSASPVSDSTSSRSTGRTRSDLSRPAARPSEALRSLEGPAPGLLPPVTTRTYRVRSNSASGARLGRTWDERDAAQNVQATRARASSEVQPVSLGRGEMPVLGTSLGRGEMPVLGASLGRTEARSSQSSASLCPPPPSESASSRSSPSSGEVVQSILDQGTVLGAAPDKGQHSSLAILLAQYGETLHRPSVDKT</sequence>
<gene>
    <name evidence="5" type="ORF">MJAP1_001290</name>
</gene>
<feature type="compositionally biased region" description="Low complexity" evidence="4">
    <location>
        <begin position="519"/>
        <end position="529"/>
    </location>
</feature>
<name>A0AAF0JA55_9BASI</name>
<feature type="compositionally biased region" description="Low complexity" evidence="4">
    <location>
        <begin position="374"/>
        <end position="398"/>
    </location>
</feature>
<dbReference type="PANTHER" id="PTHR24201">
    <property type="entry name" value="ANK_REP_REGION DOMAIN-CONTAINING PROTEIN"/>
    <property type="match status" value="1"/>
</dbReference>
<feature type="repeat" description="ANK" evidence="3">
    <location>
        <begin position="113"/>
        <end position="145"/>
    </location>
</feature>
<evidence type="ECO:0000256" key="3">
    <source>
        <dbReference type="PROSITE-ProRule" id="PRU00023"/>
    </source>
</evidence>
<accession>A0AAF0JA55</accession>
<evidence type="ECO:0000313" key="6">
    <source>
        <dbReference type="Proteomes" id="UP001217754"/>
    </source>
</evidence>
<feature type="region of interest" description="Disordered" evidence="4">
    <location>
        <begin position="317"/>
        <end position="348"/>
    </location>
</feature>
<evidence type="ECO:0000256" key="4">
    <source>
        <dbReference type="SAM" id="MobiDB-lite"/>
    </source>
</evidence>
<dbReference type="Gene3D" id="1.25.40.20">
    <property type="entry name" value="Ankyrin repeat-containing domain"/>
    <property type="match status" value="1"/>
</dbReference>
<proteinExistence type="predicted"/>
<dbReference type="Pfam" id="PF12796">
    <property type="entry name" value="Ank_2"/>
    <property type="match status" value="1"/>
</dbReference>
<dbReference type="InterPro" id="IPR036770">
    <property type="entry name" value="Ankyrin_rpt-contain_sf"/>
</dbReference>
<dbReference type="RefSeq" id="XP_060121236.1">
    <property type="nucleotide sequence ID" value="XM_060265253.1"/>
</dbReference>
<feature type="compositionally biased region" description="Polar residues" evidence="4">
    <location>
        <begin position="429"/>
        <end position="441"/>
    </location>
</feature>
<keyword evidence="1" id="KW-0677">Repeat</keyword>
<evidence type="ECO:0000256" key="2">
    <source>
        <dbReference type="ARBA" id="ARBA00023043"/>
    </source>
</evidence>
<dbReference type="PROSITE" id="PS50088">
    <property type="entry name" value="ANK_REPEAT"/>
    <property type="match status" value="2"/>
</dbReference>
<feature type="region of interest" description="Disordered" evidence="4">
    <location>
        <begin position="236"/>
        <end position="255"/>
    </location>
</feature>
<dbReference type="InterPro" id="IPR002110">
    <property type="entry name" value="Ankyrin_rpt"/>
</dbReference>
<dbReference type="PANTHER" id="PTHR24201:SF15">
    <property type="entry name" value="ANKYRIN REPEAT DOMAIN-CONTAINING PROTEIN 66"/>
    <property type="match status" value="1"/>
</dbReference>
<dbReference type="Proteomes" id="UP001217754">
    <property type="component" value="Chromosome 2"/>
</dbReference>
<feature type="region of interest" description="Disordered" evidence="4">
    <location>
        <begin position="368"/>
        <end position="535"/>
    </location>
</feature>
<dbReference type="AlphaFoldDB" id="A0AAF0JA55"/>
<dbReference type="EMBL" id="CP119959">
    <property type="protein sequence ID" value="WFD38339.1"/>
    <property type="molecule type" value="Genomic_DNA"/>
</dbReference>
<reference evidence="5" key="1">
    <citation type="submission" date="2023-03" db="EMBL/GenBank/DDBJ databases">
        <title>Mating type loci evolution in Malassezia.</title>
        <authorList>
            <person name="Coelho M.A."/>
        </authorList>
    </citation>
    <scope>NUCLEOTIDE SEQUENCE</scope>
    <source>
        <strain evidence="5">CBS 9431</strain>
    </source>
</reference>
<dbReference type="GeneID" id="85224939"/>
<keyword evidence="2 3" id="KW-0040">ANK repeat</keyword>